<proteinExistence type="predicted"/>
<dbReference type="AlphaFoldDB" id="A0A7X3CSW0"/>
<name>A0A7X3CSW0_9BACL</name>
<dbReference type="Proteomes" id="UP000450917">
    <property type="component" value="Unassembled WGS sequence"/>
</dbReference>
<evidence type="ECO:0000313" key="1">
    <source>
        <dbReference type="EMBL" id="MUG70422.1"/>
    </source>
</evidence>
<protein>
    <submittedName>
        <fullName evidence="1">HEAT repeat domain-containing protein</fullName>
    </submittedName>
</protein>
<accession>A0A7X3CSW0</accession>
<reference evidence="1 2" key="1">
    <citation type="submission" date="2019-11" db="EMBL/GenBank/DDBJ databases">
        <title>Draft genome sequences of five Paenibacillus species of dairy origin.</title>
        <authorList>
            <person name="Olajide A.M."/>
            <person name="Chen S."/>
            <person name="Lapointe G."/>
        </authorList>
    </citation>
    <scope>NUCLEOTIDE SEQUENCE [LARGE SCALE GENOMIC DNA]</scope>
    <source>
        <strain evidence="1 2">2CS3</strain>
    </source>
</reference>
<keyword evidence="2" id="KW-1185">Reference proteome</keyword>
<gene>
    <name evidence="1" type="ORF">GNP93_06985</name>
</gene>
<dbReference type="EMBL" id="WNZX01000004">
    <property type="protein sequence ID" value="MUG70422.1"/>
    <property type="molecule type" value="Genomic_DNA"/>
</dbReference>
<sequence length="387" mass="43845">MSQNGDYGAMGRQYLQAESYGVAAFCLYRAILENKENASAWNGLILALTFMRKEYDVQTVLARFALQPQLPYDPDMISFAMMMWQNNPRALGEWMAAVSRMRGTGEHKAMLTGLEADLKKAYGDLVEQHGEETLQEKGMIPLAEYAARRIELDWIHEGGSVDTIYNNAKEWIEDPEQALSCVRLLCMLPDPRSEKLLRRVCRNEELDSKVRTHALLALRWLGIRGNVKFHNFGESFVVNLDNPQPELTVSVPAVFKPALNRMMLWVAKEQGHVTADEYEAAASTDEPEFSDELAEKVKNAELPSLLQEVVHTLIRAAYDKYYPLVPTIRGTRDWAAAFLMLMKDYAVGVGMGWPLGEPEQIEQAVLHRNWLLSGSPDFYETLQSVHA</sequence>
<evidence type="ECO:0000313" key="2">
    <source>
        <dbReference type="Proteomes" id="UP000450917"/>
    </source>
</evidence>
<comment type="caution">
    <text evidence="1">The sequence shown here is derived from an EMBL/GenBank/DDBJ whole genome shotgun (WGS) entry which is preliminary data.</text>
</comment>
<organism evidence="1 2">
    <name type="scientific">Paenibacillus validus</name>
    <dbReference type="NCBI Taxonomy" id="44253"/>
    <lineage>
        <taxon>Bacteria</taxon>
        <taxon>Bacillati</taxon>
        <taxon>Bacillota</taxon>
        <taxon>Bacilli</taxon>
        <taxon>Bacillales</taxon>
        <taxon>Paenibacillaceae</taxon>
        <taxon>Paenibacillus</taxon>
    </lineage>
</organism>
<dbReference type="RefSeq" id="WP_127604417.1">
    <property type="nucleotide sequence ID" value="NZ_JARTHJ010000351.1"/>
</dbReference>